<protein>
    <recommendedName>
        <fullName evidence="3">Transposase</fullName>
    </recommendedName>
</protein>
<evidence type="ECO:0000313" key="1">
    <source>
        <dbReference type="EMBL" id="MER6978824.1"/>
    </source>
</evidence>
<sequence>MGLFLEWCSAVGQSWRDTPGQFGRFVYWLQRYNPDTPAYAPVRIFLARSG</sequence>
<name>A0ABV1W3Q4_9ACTN</name>
<reference evidence="1 2" key="1">
    <citation type="submission" date="2024-06" db="EMBL/GenBank/DDBJ databases">
        <title>The Natural Products Discovery Center: Release of the First 8490 Sequenced Strains for Exploring Actinobacteria Biosynthetic Diversity.</title>
        <authorList>
            <person name="Kalkreuter E."/>
            <person name="Kautsar S.A."/>
            <person name="Yang D."/>
            <person name="Bader C.D."/>
            <person name="Teijaro C.N."/>
            <person name="Fluegel L."/>
            <person name="Davis C.M."/>
            <person name="Simpson J.R."/>
            <person name="Lauterbach L."/>
            <person name="Steele A.D."/>
            <person name="Gui C."/>
            <person name="Meng S."/>
            <person name="Li G."/>
            <person name="Viehrig K."/>
            <person name="Ye F."/>
            <person name="Su P."/>
            <person name="Kiefer A.F."/>
            <person name="Nichols A."/>
            <person name="Cepeda A.J."/>
            <person name="Yan W."/>
            <person name="Fan B."/>
            <person name="Jiang Y."/>
            <person name="Adhikari A."/>
            <person name="Zheng C.-J."/>
            <person name="Schuster L."/>
            <person name="Cowan T.M."/>
            <person name="Smanski M.J."/>
            <person name="Chevrette M.G."/>
            <person name="De Carvalho L.P.S."/>
            <person name="Shen B."/>
        </authorList>
    </citation>
    <scope>NUCLEOTIDE SEQUENCE [LARGE SCALE GENOMIC DNA]</scope>
    <source>
        <strain evidence="1 2">NPDC000634</strain>
    </source>
</reference>
<proteinExistence type="predicted"/>
<keyword evidence="2" id="KW-1185">Reference proteome</keyword>
<accession>A0ABV1W3Q4</accession>
<gene>
    <name evidence="1" type="ORF">ABT317_17920</name>
</gene>
<dbReference type="Proteomes" id="UP001458415">
    <property type="component" value="Unassembled WGS sequence"/>
</dbReference>
<dbReference type="EMBL" id="JBEPCU010000281">
    <property type="protein sequence ID" value="MER6978824.1"/>
    <property type="molecule type" value="Genomic_DNA"/>
</dbReference>
<evidence type="ECO:0008006" key="3">
    <source>
        <dbReference type="Google" id="ProtNLM"/>
    </source>
</evidence>
<dbReference type="RefSeq" id="WP_158103899.1">
    <property type="nucleotide sequence ID" value="NZ_MUBM01000170.1"/>
</dbReference>
<evidence type="ECO:0000313" key="2">
    <source>
        <dbReference type="Proteomes" id="UP001458415"/>
    </source>
</evidence>
<comment type="caution">
    <text evidence="1">The sequence shown here is derived from an EMBL/GenBank/DDBJ whole genome shotgun (WGS) entry which is preliminary data.</text>
</comment>
<organism evidence="1 2">
    <name type="scientific">Streptomyces carpinensis</name>
    <dbReference type="NCBI Taxonomy" id="66369"/>
    <lineage>
        <taxon>Bacteria</taxon>
        <taxon>Bacillati</taxon>
        <taxon>Actinomycetota</taxon>
        <taxon>Actinomycetes</taxon>
        <taxon>Kitasatosporales</taxon>
        <taxon>Streptomycetaceae</taxon>
        <taxon>Streptomyces</taxon>
    </lineage>
</organism>